<keyword evidence="4" id="KW-0997">Cell inner membrane</keyword>
<evidence type="ECO:0000256" key="3">
    <source>
        <dbReference type="ARBA" id="ARBA00022475"/>
    </source>
</evidence>
<feature type="transmembrane region" description="Helical" evidence="9">
    <location>
        <begin position="98"/>
        <end position="116"/>
    </location>
</feature>
<evidence type="ECO:0000256" key="2">
    <source>
        <dbReference type="ARBA" id="ARBA00008255"/>
    </source>
</evidence>
<evidence type="ECO:0008006" key="12">
    <source>
        <dbReference type="Google" id="ProtNLM"/>
    </source>
</evidence>
<dbReference type="Proteomes" id="UP000007803">
    <property type="component" value="Chromosome"/>
</dbReference>
<organism evidence="10 11">
    <name type="scientific">Sulfurimonas autotrophica (strain ATCC BAA-671 / DSM 16294 / JCM 11897 / OK10)</name>
    <dbReference type="NCBI Taxonomy" id="563040"/>
    <lineage>
        <taxon>Bacteria</taxon>
        <taxon>Pseudomonadati</taxon>
        <taxon>Campylobacterota</taxon>
        <taxon>Epsilonproteobacteria</taxon>
        <taxon>Campylobacterales</taxon>
        <taxon>Sulfurimonadaceae</taxon>
        <taxon>Sulfurimonas</taxon>
    </lineage>
</organism>
<keyword evidence="11" id="KW-1185">Reference proteome</keyword>
<dbReference type="Pfam" id="PF05128">
    <property type="entry name" value="DUF697"/>
    <property type="match status" value="1"/>
</dbReference>
<sequence length="347" mass="39032">MSIKPFSQKVKESASQQQETLKPFVAEPKGGVEIEEQSLELSQTQLEEKRNFLQKSIRFLGSLSGILVTLITFLFIALTVDALQNLESLYQSKSLLDMFYLIGLTLLTLSLGLFSYKNYKDIKALKNAKKMQNFYALQKENPNKQIIPMTRKLLDRYAKNYTNEKILTKIEVLQNSINNSYDYYEIYDDLDKEVLSLIDTKAKEKIKNASIQAAISTAISPLALLDAMIIIWRSFLLTKEIAVLYGYKPSVYSTVVLLKHGAFNVFFAGATELAQEYANETMHNSLIAKASSSASQGIVNGVLMARLGYGVLKACRPLPLKAKRDSFMGAIYKALKNTLLENKNDVN</sequence>
<accession>E0UTG1</accession>
<evidence type="ECO:0000256" key="8">
    <source>
        <dbReference type="SAM" id="MobiDB-lite"/>
    </source>
</evidence>
<dbReference type="GO" id="GO:0005886">
    <property type="term" value="C:plasma membrane"/>
    <property type="evidence" value="ECO:0007669"/>
    <property type="project" value="UniProtKB-SubCell"/>
</dbReference>
<dbReference type="PANTHER" id="PTHR39342">
    <property type="entry name" value="UPF0283 MEMBRANE PROTEIN YCJF"/>
    <property type="match status" value="1"/>
</dbReference>
<dbReference type="AlphaFoldDB" id="E0UTG1"/>
<dbReference type="OrthoDB" id="958025at2"/>
<name>E0UTG1_SULAO</name>
<dbReference type="EMBL" id="CP002205">
    <property type="protein sequence ID" value="ADN09326.1"/>
    <property type="molecule type" value="Genomic_DNA"/>
</dbReference>
<evidence type="ECO:0000313" key="10">
    <source>
        <dbReference type="EMBL" id="ADN09326.1"/>
    </source>
</evidence>
<dbReference type="eggNOG" id="COG3768">
    <property type="taxonomic scope" value="Bacteria"/>
</dbReference>
<dbReference type="KEGG" id="sua:Saut_1278"/>
<keyword evidence="6 9" id="KW-1133">Transmembrane helix</keyword>
<evidence type="ECO:0000256" key="1">
    <source>
        <dbReference type="ARBA" id="ARBA00004429"/>
    </source>
</evidence>
<dbReference type="PANTHER" id="PTHR39342:SF1">
    <property type="entry name" value="UPF0283 MEMBRANE PROTEIN YCJF"/>
    <property type="match status" value="1"/>
</dbReference>
<comment type="subcellular location">
    <subcellularLocation>
        <location evidence="1">Cell inner membrane</location>
        <topology evidence="1">Multi-pass membrane protein</topology>
    </subcellularLocation>
</comment>
<keyword evidence="3" id="KW-1003">Cell membrane</keyword>
<evidence type="ECO:0000256" key="7">
    <source>
        <dbReference type="ARBA" id="ARBA00023136"/>
    </source>
</evidence>
<evidence type="ECO:0000256" key="4">
    <source>
        <dbReference type="ARBA" id="ARBA00022519"/>
    </source>
</evidence>
<dbReference type="HOGENOM" id="CLU_799074_0_0_7"/>
<evidence type="ECO:0000256" key="6">
    <source>
        <dbReference type="ARBA" id="ARBA00022989"/>
    </source>
</evidence>
<keyword evidence="7 9" id="KW-0472">Membrane</keyword>
<gene>
    <name evidence="10" type="ordered locus">Saut_1278</name>
</gene>
<feature type="transmembrane region" description="Helical" evidence="9">
    <location>
        <begin position="59"/>
        <end position="78"/>
    </location>
</feature>
<dbReference type="InterPro" id="IPR006507">
    <property type="entry name" value="UPF0283"/>
</dbReference>
<dbReference type="NCBIfam" id="TIGR01620">
    <property type="entry name" value="hyp_HI0043"/>
    <property type="match status" value="1"/>
</dbReference>
<comment type="similarity">
    <text evidence="2">Belongs to the UPF0283 family.</text>
</comment>
<dbReference type="RefSeq" id="WP_013327079.1">
    <property type="nucleotide sequence ID" value="NC_014506.1"/>
</dbReference>
<dbReference type="InterPro" id="IPR021147">
    <property type="entry name" value="DUF697"/>
</dbReference>
<protein>
    <recommendedName>
        <fullName evidence="12">TIGR01620 family protein</fullName>
    </recommendedName>
</protein>
<evidence type="ECO:0000256" key="5">
    <source>
        <dbReference type="ARBA" id="ARBA00022692"/>
    </source>
</evidence>
<evidence type="ECO:0000256" key="9">
    <source>
        <dbReference type="SAM" id="Phobius"/>
    </source>
</evidence>
<keyword evidence="5 9" id="KW-0812">Transmembrane</keyword>
<proteinExistence type="inferred from homology"/>
<dbReference type="STRING" id="563040.Saut_1278"/>
<feature type="transmembrane region" description="Helical" evidence="9">
    <location>
        <begin position="211"/>
        <end position="232"/>
    </location>
</feature>
<reference evidence="11" key="1">
    <citation type="journal article" date="2010" name="Stand. Genomic Sci.">
        <title>Complete genome sequence of Sulfurimonas autotrophica type strain (OK10).</title>
        <authorList>
            <person name="Sikorski J."/>
            <person name="Munk C."/>
            <person name="Lapidus A."/>
            <person name="Djao O."/>
            <person name="Lucas S."/>
            <person name="Glavina Del Rio T."/>
            <person name="Nolan M."/>
            <person name="Tice H."/>
            <person name="Han C."/>
            <person name="Cheng J."/>
            <person name="Tapia R."/>
            <person name="Goodwin L."/>
            <person name="Pitluck S."/>
            <person name="Liolios K."/>
            <person name="Ivanova N."/>
            <person name="Mavromatis K."/>
            <person name="Mikhailova N."/>
            <person name="Pati A."/>
            <person name="Sims D."/>
            <person name="Meincke L."/>
            <person name="Brettin T."/>
            <person name="Detter J."/>
            <person name="Chen A."/>
            <person name="Palaniappan K."/>
            <person name="Land M."/>
            <person name="Hauser L."/>
            <person name="Chang Y."/>
            <person name="Jeffries C."/>
            <person name="Rohde M."/>
            <person name="Lang E."/>
            <person name="Spring S."/>
            <person name="Goker M."/>
            <person name="Woyke T."/>
            <person name="Bristow J."/>
            <person name="Eisen J."/>
            <person name="Markowitz V."/>
            <person name="Hugenholtz P."/>
            <person name="Kyrpides N."/>
            <person name="Klenk H."/>
        </authorList>
    </citation>
    <scope>NUCLEOTIDE SEQUENCE [LARGE SCALE GENOMIC DNA]</scope>
    <source>
        <strain evidence="11">ATCC BAA-671 / DSM 16294 / JCM 11897 / OK10</strain>
    </source>
</reference>
<feature type="region of interest" description="Disordered" evidence="8">
    <location>
        <begin position="1"/>
        <end position="20"/>
    </location>
</feature>
<evidence type="ECO:0000313" key="11">
    <source>
        <dbReference type="Proteomes" id="UP000007803"/>
    </source>
</evidence>